<organism evidence="5 6">
    <name type="scientific">Meristemomyces frigidus</name>
    <dbReference type="NCBI Taxonomy" id="1508187"/>
    <lineage>
        <taxon>Eukaryota</taxon>
        <taxon>Fungi</taxon>
        <taxon>Dikarya</taxon>
        <taxon>Ascomycota</taxon>
        <taxon>Pezizomycotina</taxon>
        <taxon>Dothideomycetes</taxon>
        <taxon>Dothideomycetidae</taxon>
        <taxon>Mycosphaerellales</taxon>
        <taxon>Teratosphaeriaceae</taxon>
        <taxon>Meristemomyces</taxon>
    </lineage>
</organism>
<dbReference type="InterPro" id="IPR035892">
    <property type="entry name" value="C2_domain_sf"/>
</dbReference>
<feature type="domain" description="C2" evidence="2">
    <location>
        <begin position="966"/>
        <end position="1082"/>
    </location>
</feature>
<dbReference type="EMBL" id="JAVRRL010000065">
    <property type="protein sequence ID" value="KAK5109382.1"/>
    <property type="molecule type" value="Genomic_DNA"/>
</dbReference>
<feature type="compositionally biased region" description="Gly residues" evidence="1">
    <location>
        <begin position="1185"/>
        <end position="1199"/>
    </location>
</feature>
<proteinExistence type="predicted"/>
<dbReference type="PANTHER" id="PTHR47263:SF1">
    <property type="entry name" value="C2 DOMAIN PROTEIN (AFU_ORTHOLOGUE AFUA_7G02350)"/>
    <property type="match status" value="1"/>
</dbReference>
<sequence length="1483" mass="167435">MSSSDLPSDLLGYVTPPTSHSALSSPHKQRSTTSSIASSRRRSNYHPSAAVMRRNMSYSRRMQMQANTTITDHDAYIYALRAAYLHYLLQPRQKRVQHVANSSKRLERTNTSMQDLVADFKLVRDSKSTRFPHGFMAELDKRITNVLIGKEKGQEYQDSAVKRTFATFLNAFKEPTFRKQMDKDRRVEDLLLIFYSRAMKEMSKGKVDGEDDGWKLMVDRHMALFVRLISSTLHNNDWTRDRPELSSRLKTLETKLLQHDQDLAEATQRAGGQGGQSIEVEIPRTYEVRDMPHVVRVCRIFAIPTVQAQNDINAHREVWTEREALRDLKEWQNHMMLNAHITLSKDDFGTDEAYESWKKGEYADLSQMMLQIVQSQPELAKSGSSGRPAQLRASSKSIGDDTYAEISRQMNAGAEMDHDQPVDMSGLNIDDSNPRDSMGVDSASQVDFTFVPPDGPAYYRAVLRVALTHDLADDETPPNDGGSIHLLSKHSMDLLSELALRWRVPIFTRVVLYLDVIREKYEEQEIGLEVVDTAFTQAKDPAVAQQFAERRTKNLPATPAVQSPLLDRSKWTIADTHLYQFALARMHDATLRELYEVFQHCYESKPPTVGVALYVLDTHIVSDPAFHSSPEDSIAFTTMMSDALRQKAREKYHELLSKHISDTASDWEFFHVVQLGKAVTGLAGKVQKRYSKNPEVLGVNPASILVEEVLPSFADDAKELITRIMALAKEKETEDGKPGEVPIQDGFDLYRELVEVRHVYAQALPGKEFTFHVEGLLQEFVWRWISMTDAKLLAWIDEAVAQDSFAARHDPHTSAEGAMPSTEDDARHSQSVMDVYQIFAQPLEQVQRLEWDDDLQYAKFMTAISKSIGRGVARYCELLEGKFAKEMDRQTPEQEMRAQQTQREKWLSAARDVWVTGGRAGEKIEPFQFWPESFVKINDIEFATLQLDKLEKEVNVDACAEVINRLEPPPPPHVRARQGGNKFMFTIKIIEAEDLKAGDANGLSDPYVVLGDEYQKRLAKTKTVYSSLNPRWDETVDILTTGPLNVVATVWDWDLVGDHDCLGRTSLKLDPNHFNDFLPREYWLDLDTQGRVLVRVSMEGERDDIQFYFGKAFRTLKRTERDMGRKVTDKLSAYILQCLSRRTLRVLLGQNNLIAGVTMSQARGYFSKFSAQVSGRPMGLTPNSGNGGGGSEAITPGGTGAGATPLEIQNALKPLLTYFDDNFAIMKQTLTDSAMIMIMTRLWKEVLVVLESLLVPPLSDKISAQKPLSRQEVDIVYRWLQILFDFFHAYDDETKEAQGVPLEVLRSQKYHDLQTMNFFYFDPTESLVRVSDKIAQETAMRQQETVAKLNRLSAPASYAGGGSMGSHSLAPGGAGLLGTRRSKSIMLSRNLGTMRQAKAAKRAEAQADHNDDMILRILRMRPEAERYLRDRSRQKERLAAAAAAEAIVRQSLMAGRLQQMGNGGAGGGGGKGGLGRRWDTIRE</sequence>
<feature type="region of interest" description="Disordered" evidence="1">
    <location>
        <begin position="1460"/>
        <end position="1483"/>
    </location>
</feature>
<dbReference type="PROSITE" id="PS51258">
    <property type="entry name" value="MHD1"/>
    <property type="match status" value="1"/>
</dbReference>
<dbReference type="Proteomes" id="UP001310890">
    <property type="component" value="Unassembled WGS sequence"/>
</dbReference>
<dbReference type="SMART" id="SM00239">
    <property type="entry name" value="C2"/>
    <property type="match status" value="1"/>
</dbReference>
<protein>
    <recommendedName>
        <fullName evidence="7">C2 domain protein</fullName>
    </recommendedName>
</protein>
<feature type="domain" description="MHD2" evidence="4">
    <location>
        <begin position="1209"/>
        <end position="1331"/>
    </location>
</feature>
<evidence type="ECO:0000313" key="6">
    <source>
        <dbReference type="Proteomes" id="UP001310890"/>
    </source>
</evidence>
<dbReference type="CDD" id="cd04043">
    <property type="entry name" value="C2_Munc13_fungal"/>
    <property type="match status" value="1"/>
</dbReference>
<feature type="region of interest" description="Disordered" evidence="1">
    <location>
        <begin position="377"/>
        <end position="398"/>
    </location>
</feature>
<dbReference type="SUPFAM" id="SSF49562">
    <property type="entry name" value="C2 domain (Calcium/lipid-binding domain, CaLB)"/>
    <property type="match status" value="1"/>
</dbReference>
<feature type="compositionally biased region" description="Polar residues" evidence="1">
    <location>
        <begin position="377"/>
        <end position="397"/>
    </location>
</feature>
<gene>
    <name evidence="5" type="ORF">LTR62_007048</name>
</gene>
<dbReference type="PROSITE" id="PS50004">
    <property type="entry name" value="C2"/>
    <property type="match status" value="1"/>
</dbReference>
<evidence type="ECO:0000256" key="1">
    <source>
        <dbReference type="SAM" id="MobiDB-lite"/>
    </source>
</evidence>
<dbReference type="PANTHER" id="PTHR47263">
    <property type="entry name" value="ADENYLATE CYCLASE ACTIVATION PROTEIN GIT1"/>
    <property type="match status" value="1"/>
</dbReference>
<evidence type="ECO:0000259" key="2">
    <source>
        <dbReference type="PROSITE" id="PS50004"/>
    </source>
</evidence>
<dbReference type="InterPro" id="IPR014772">
    <property type="entry name" value="Munc13_dom-2"/>
</dbReference>
<reference evidence="5" key="1">
    <citation type="submission" date="2023-08" db="EMBL/GenBank/DDBJ databases">
        <title>Black Yeasts Isolated from many extreme environments.</title>
        <authorList>
            <person name="Coleine C."/>
            <person name="Stajich J.E."/>
            <person name="Selbmann L."/>
        </authorList>
    </citation>
    <scope>NUCLEOTIDE SEQUENCE</scope>
    <source>
        <strain evidence="5">CCFEE 5401</strain>
    </source>
</reference>
<feature type="region of interest" description="Disordered" evidence="1">
    <location>
        <begin position="1"/>
        <end position="50"/>
    </location>
</feature>
<evidence type="ECO:0008006" key="7">
    <source>
        <dbReference type="Google" id="ProtNLM"/>
    </source>
</evidence>
<dbReference type="InterPro" id="IPR010439">
    <property type="entry name" value="MUN_dom"/>
</dbReference>
<dbReference type="Gene3D" id="1.10.357.50">
    <property type="match status" value="1"/>
</dbReference>
<dbReference type="PROSITE" id="PS51259">
    <property type="entry name" value="MHD2"/>
    <property type="match status" value="1"/>
</dbReference>
<evidence type="ECO:0000259" key="3">
    <source>
        <dbReference type="PROSITE" id="PS51258"/>
    </source>
</evidence>
<dbReference type="Gene3D" id="2.60.40.150">
    <property type="entry name" value="C2 domain"/>
    <property type="match status" value="1"/>
</dbReference>
<dbReference type="InterPro" id="IPR000008">
    <property type="entry name" value="C2_dom"/>
</dbReference>
<comment type="caution">
    <text evidence="5">The sequence shown here is derived from an EMBL/GenBank/DDBJ whole genome shotgun (WGS) entry which is preliminary data.</text>
</comment>
<dbReference type="Gene3D" id="1.20.58.1100">
    <property type="match status" value="1"/>
</dbReference>
<feature type="region of interest" description="Disordered" evidence="1">
    <location>
        <begin position="807"/>
        <end position="826"/>
    </location>
</feature>
<dbReference type="Pfam" id="PF06292">
    <property type="entry name" value="MUN"/>
    <property type="match status" value="1"/>
</dbReference>
<dbReference type="Pfam" id="PF00168">
    <property type="entry name" value="C2"/>
    <property type="match status" value="1"/>
</dbReference>
<feature type="compositionally biased region" description="Polar residues" evidence="1">
    <location>
        <begin position="16"/>
        <end position="26"/>
    </location>
</feature>
<feature type="domain" description="MHD1" evidence="3">
    <location>
        <begin position="747"/>
        <end position="879"/>
    </location>
</feature>
<evidence type="ECO:0000259" key="4">
    <source>
        <dbReference type="PROSITE" id="PS51259"/>
    </source>
</evidence>
<feature type="compositionally biased region" description="Gly residues" evidence="1">
    <location>
        <begin position="1461"/>
        <end position="1475"/>
    </location>
</feature>
<dbReference type="InterPro" id="IPR052811">
    <property type="entry name" value="Glucose_resp_signaling"/>
</dbReference>
<accession>A0AAN7TBA6</accession>
<feature type="region of interest" description="Disordered" evidence="1">
    <location>
        <begin position="1177"/>
        <end position="1199"/>
    </location>
</feature>
<evidence type="ECO:0000313" key="5">
    <source>
        <dbReference type="EMBL" id="KAK5109382.1"/>
    </source>
</evidence>
<name>A0AAN7TBA6_9PEZI</name>
<dbReference type="InterPro" id="IPR014770">
    <property type="entry name" value="Munc13_1"/>
</dbReference>